<dbReference type="AlphaFoldDB" id="D2VQN0"/>
<accession>D2VQN0</accession>
<evidence type="ECO:0000313" key="2">
    <source>
        <dbReference type="Proteomes" id="UP000006671"/>
    </source>
</evidence>
<dbReference type="InParanoid" id="D2VQN0"/>
<name>D2VQN0_NAEGR</name>
<gene>
    <name evidence="1" type="ORF">NAEGRDRAFT_51492</name>
</gene>
<dbReference type="VEuPathDB" id="AmoebaDB:NAEGRDRAFT_51492"/>
<dbReference type="GeneID" id="8855618"/>
<dbReference type="SUPFAM" id="SSF69322">
    <property type="entry name" value="Tricorn protease domain 2"/>
    <property type="match status" value="1"/>
</dbReference>
<dbReference type="EMBL" id="GG738889">
    <property type="protein sequence ID" value="EFC40899.1"/>
    <property type="molecule type" value="Genomic_DNA"/>
</dbReference>
<reference evidence="1 2" key="1">
    <citation type="journal article" date="2010" name="Cell">
        <title>The genome of Naegleria gruberi illuminates early eukaryotic versatility.</title>
        <authorList>
            <person name="Fritz-Laylin L.K."/>
            <person name="Prochnik S.E."/>
            <person name="Ginger M.L."/>
            <person name="Dacks J.B."/>
            <person name="Carpenter M.L."/>
            <person name="Field M.C."/>
            <person name="Kuo A."/>
            <person name="Paredez A."/>
            <person name="Chapman J."/>
            <person name="Pham J."/>
            <person name="Shu S."/>
            <person name="Neupane R."/>
            <person name="Cipriano M."/>
            <person name="Mancuso J."/>
            <person name="Tu H."/>
            <person name="Salamov A."/>
            <person name="Lindquist E."/>
            <person name="Shapiro H."/>
            <person name="Lucas S."/>
            <person name="Grigoriev I.V."/>
            <person name="Cande W.Z."/>
            <person name="Fulton C."/>
            <person name="Rokhsar D.S."/>
            <person name="Dawson S.C."/>
        </authorList>
    </citation>
    <scope>NUCLEOTIDE SEQUENCE [LARGE SCALE GENOMIC DNA]</scope>
    <source>
        <strain evidence="1 2">NEG-M</strain>
    </source>
</reference>
<organism evidence="2">
    <name type="scientific">Naegleria gruberi</name>
    <name type="common">Amoeba</name>
    <dbReference type="NCBI Taxonomy" id="5762"/>
    <lineage>
        <taxon>Eukaryota</taxon>
        <taxon>Discoba</taxon>
        <taxon>Heterolobosea</taxon>
        <taxon>Tetramitia</taxon>
        <taxon>Eutetramitia</taxon>
        <taxon>Vahlkampfiidae</taxon>
        <taxon>Naegleria</taxon>
    </lineage>
</organism>
<protein>
    <submittedName>
        <fullName evidence="1">Predicted protein</fullName>
    </submittedName>
</protein>
<keyword evidence="2" id="KW-1185">Reference proteome</keyword>
<proteinExistence type="predicted"/>
<sequence length="321" mass="37668">MFHRDEEEKVCISLCDFQFDDDCKRRLHSMLKGKLCSSSIELKPFSKQFNLLNTISLSPYASSSNTSFYQDVRIVYKYNLIIITQGSDLILLDYQSKQYLKSISIENGITSIEIDNAEEFLYLLVINYSTKCFSLQKHDLNQLVSSGGNNSLLWKNSYGFYFRDDEHISQRKIALKEVNSKQYVYLMYFTDGLVVYNGSNGELDHSFVDLYYNYFMKFNEKGQILTSSLNGLGKYTFCLEENKWKEEETEPLYASVEGIHYEKSSQLIYTIEDSYFIAWYDEQFNVENKKLDLQQITAMTIDERRGEIYIISSDRNLNIYN</sequence>
<dbReference type="RefSeq" id="XP_002673643.1">
    <property type="nucleotide sequence ID" value="XM_002673597.1"/>
</dbReference>
<evidence type="ECO:0000313" key="1">
    <source>
        <dbReference type="EMBL" id="EFC40899.1"/>
    </source>
</evidence>
<dbReference type="Proteomes" id="UP000006671">
    <property type="component" value="Unassembled WGS sequence"/>
</dbReference>
<dbReference type="KEGG" id="ngr:NAEGRDRAFT_51492"/>